<dbReference type="Pfam" id="PF00005">
    <property type="entry name" value="ABC_tran"/>
    <property type="match status" value="1"/>
</dbReference>
<dbReference type="SUPFAM" id="SSF52540">
    <property type="entry name" value="P-loop containing nucleoside triphosphate hydrolases"/>
    <property type="match status" value="1"/>
</dbReference>
<keyword evidence="6" id="KW-1185">Reference proteome</keyword>
<dbReference type="RefSeq" id="WP_339573594.1">
    <property type="nucleotide sequence ID" value="NZ_JBBIAA010000002.1"/>
</dbReference>
<dbReference type="PROSITE" id="PS50893">
    <property type="entry name" value="ABC_TRANSPORTER_2"/>
    <property type="match status" value="1"/>
</dbReference>
<dbReference type="Proteomes" id="UP001387100">
    <property type="component" value="Unassembled WGS sequence"/>
</dbReference>
<feature type="domain" description="ABC transporter" evidence="4">
    <location>
        <begin position="1"/>
        <end position="197"/>
    </location>
</feature>
<keyword evidence="3 5" id="KW-0067">ATP-binding</keyword>
<dbReference type="InterPro" id="IPR015854">
    <property type="entry name" value="ABC_transpr_LolD-like"/>
</dbReference>
<gene>
    <name evidence="5" type="ORF">WDZ17_02710</name>
</gene>
<sequence>MQGVSFEVRAGESVALMGPSGSGKTTVLRVVVGEVPLESGTVEVDGLDPVAARERGWVGFVPQDYRLVPFLSALENVSFALEVQGAKGAQARGTALECLGAVGLGDLSGRRPGELSGGQQQRVAIARALSLRPRVVLADEPTAALDPATAGQSLGVLVEAVRASGAALVMATHDPLVAQLADERLDLREGRAFRAAA</sequence>
<dbReference type="PANTHER" id="PTHR24220">
    <property type="entry name" value="IMPORT ATP-BINDING PROTEIN"/>
    <property type="match status" value="1"/>
</dbReference>
<dbReference type="PROSITE" id="PS00211">
    <property type="entry name" value="ABC_TRANSPORTER_1"/>
    <property type="match status" value="1"/>
</dbReference>
<evidence type="ECO:0000313" key="6">
    <source>
        <dbReference type="Proteomes" id="UP001387100"/>
    </source>
</evidence>
<keyword evidence="1" id="KW-0813">Transport</keyword>
<evidence type="ECO:0000259" key="4">
    <source>
        <dbReference type="PROSITE" id="PS50893"/>
    </source>
</evidence>
<dbReference type="GO" id="GO:0005524">
    <property type="term" value="F:ATP binding"/>
    <property type="evidence" value="ECO:0007669"/>
    <property type="project" value="UniProtKB-KW"/>
</dbReference>
<dbReference type="CDD" id="cd03255">
    <property type="entry name" value="ABC_MJ0796_LolCDE_FtsE"/>
    <property type="match status" value="1"/>
</dbReference>
<evidence type="ECO:0000313" key="5">
    <source>
        <dbReference type="EMBL" id="MEJ5944203.1"/>
    </source>
</evidence>
<name>A0ABU8RGJ6_9ACTN</name>
<evidence type="ECO:0000256" key="1">
    <source>
        <dbReference type="ARBA" id="ARBA00022448"/>
    </source>
</evidence>
<dbReference type="InterPro" id="IPR027417">
    <property type="entry name" value="P-loop_NTPase"/>
</dbReference>
<organism evidence="5 6">
    <name type="scientific">Pseudokineococcus basanitobsidens</name>
    <dbReference type="NCBI Taxonomy" id="1926649"/>
    <lineage>
        <taxon>Bacteria</taxon>
        <taxon>Bacillati</taxon>
        <taxon>Actinomycetota</taxon>
        <taxon>Actinomycetes</taxon>
        <taxon>Kineosporiales</taxon>
        <taxon>Kineosporiaceae</taxon>
        <taxon>Pseudokineococcus</taxon>
    </lineage>
</organism>
<evidence type="ECO:0000256" key="2">
    <source>
        <dbReference type="ARBA" id="ARBA00022741"/>
    </source>
</evidence>
<reference evidence="5 6" key="1">
    <citation type="journal article" date="2017" name="Int. J. Syst. Evol. Microbiol.">
        <title>Pseudokineococcus basanitobsidens sp. nov., isolated from volcanic rock.</title>
        <authorList>
            <person name="Lee D.W."/>
            <person name="Park M.Y."/>
            <person name="Kim J.J."/>
            <person name="Kim B.S."/>
        </authorList>
    </citation>
    <scope>NUCLEOTIDE SEQUENCE [LARGE SCALE GENOMIC DNA]</scope>
    <source>
        <strain evidence="5 6">DSM 103726</strain>
    </source>
</reference>
<dbReference type="InterPro" id="IPR003593">
    <property type="entry name" value="AAA+_ATPase"/>
</dbReference>
<dbReference type="InterPro" id="IPR017911">
    <property type="entry name" value="MacB-like_ATP-bd"/>
</dbReference>
<protein>
    <submittedName>
        <fullName evidence="5">ABC transporter ATP-binding protein</fullName>
    </submittedName>
</protein>
<dbReference type="SMART" id="SM00382">
    <property type="entry name" value="AAA"/>
    <property type="match status" value="1"/>
</dbReference>
<comment type="caution">
    <text evidence="5">The sequence shown here is derived from an EMBL/GenBank/DDBJ whole genome shotgun (WGS) entry which is preliminary data.</text>
</comment>
<dbReference type="EMBL" id="JBBIAA010000002">
    <property type="protein sequence ID" value="MEJ5944203.1"/>
    <property type="molecule type" value="Genomic_DNA"/>
</dbReference>
<dbReference type="Gene3D" id="3.40.50.300">
    <property type="entry name" value="P-loop containing nucleotide triphosphate hydrolases"/>
    <property type="match status" value="1"/>
</dbReference>
<keyword evidence="2" id="KW-0547">Nucleotide-binding</keyword>
<dbReference type="InterPro" id="IPR003439">
    <property type="entry name" value="ABC_transporter-like_ATP-bd"/>
</dbReference>
<proteinExistence type="predicted"/>
<evidence type="ECO:0000256" key="3">
    <source>
        <dbReference type="ARBA" id="ARBA00022840"/>
    </source>
</evidence>
<dbReference type="InterPro" id="IPR017871">
    <property type="entry name" value="ABC_transporter-like_CS"/>
</dbReference>
<accession>A0ABU8RGJ6</accession>
<dbReference type="PANTHER" id="PTHR24220:SF685">
    <property type="entry name" value="ABC TRANSPORTER RELATED"/>
    <property type="match status" value="1"/>
</dbReference>